<evidence type="ECO:0000256" key="1">
    <source>
        <dbReference type="ARBA" id="ARBA00012156"/>
    </source>
</evidence>
<dbReference type="PRINTS" id="PR00789">
    <property type="entry name" value="OSIALOPTASE"/>
</dbReference>
<evidence type="ECO:0000256" key="6">
    <source>
        <dbReference type="ARBA" id="ARBA00048117"/>
    </source>
</evidence>
<keyword evidence="9" id="KW-1185">Reference proteome</keyword>
<dbReference type="Proteomes" id="UP000198304">
    <property type="component" value="Unassembled WGS sequence"/>
</dbReference>
<dbReference type="EC" id="2.3.1.234" evidence="1"/>
<dbReference type="AlphaFoldDB" id="A0A238ZUP6"/>
<dbReference type="Gene3D" id="3.30.420.40">
    <property type="match status" value="2"/>
</dbReference>
<dbReference type="EMBL" id="FZOJ01000001">
    <property type="protein sequence ID" value="SNR86852.1"/>
    <property type="molecule type" value="Genomic_DNA"/>
</dbReference>
<evidence type="ECO:0000256" key="2">
    <source>
        <dbReference type="ARBA" id="ARBA00022679"/>
    </source>
</evidence>
<dbReference type="RefSeq" id="WP_089280914.1">
    <property type="nucleotide sequence ID" value="NZ_FZOJ01000001.1"/>
</dbReference>
<dbReference type="OrthoDB" id="1675500at2"/>
<proteinExistence type="predicted"/>
<evidence type="ECO:0000313" key="9">
    <source>
        <dbReference type="Proteomes" id="UP000198304"/>
    </source>
</evidence>
<dbReference type="GO" id="GO:0046872">
    <property type="term" value="F:metal ion binding"/>
    <property type="evidence" value="ECO:0007669"/>
    <property type="project" value="UniProtKB-KW"/>
</dbReference>
<feature type="domain" description="Gcp-like" evidence="7">
    <location>
        <begin position="89"/>
        <end position="309"/>
    </location>
</feature>
<dbReference type="InterPro" id="IPR043129">
    <property type="entry name" value="ATPase_NBD"/>
</dbReference>
<dbReference type="InterPro" id="IPR017861">
    <property type="entry name" value="KAE1/TsaD"/>
</dbReference>
<dbReference type="Pfam" id="PF00814">
    <property type="entry name" value="TsaD"/>
    <property type="match status" value="1"/>
</dbReference>
<organism evidence="8 9">
    <name type="scientific">Anaerovirgula multivorans</name>
    <dbReference type="NCBI Taxonomy" id="312168"/>
    <lineage>
        <taxon>Bacteria</taxon>
        <taxon>Bacillati</taxon>
        <taxon>Bacillota</taxon>
        <taxon>Clostridia</taxon>
        <taxon>Peptostreptococcales</taxon>
        <taxon>Natronincolaceae</taxon>
        <taxon>Anaerovirgula</taxon>
    </lineage>
</organism>
<evidence type="ECO:0000259" key="7">
    <source>
        <dbReference type="Pfam" id="PF00814"/>
    </source>
</evidence>
<evidence type="ECO:0000313" key="8">
    <source>
        <dbReference type="EMBL" id="SNR86852.1"/>
    </source>
</evidence>
<dbReference type="GO" id="GO:0005829">
    <property type="term" value="C:cytosol"/>
    <property type="evidence" value="ECO:0007669"/>
    <property type="project" value="TreeGrafter"/>
</dbReference>
<dbReference type="PANTHER" id="PTHR11735">
    <property type="entry name" value="TRNA N6-ADENOSINE THREONYLCARBAMOYLTRANSFERASE"/>
    <property type="match status" value="1"/>
</dbReference>
<gene>
    <name evidence="8" type="ORF">SAMN05446037_1001119</name>
</gene>
<accession>A0A238ZUP6</accession>
<keyword evidence="4" id="KW-0479">Metal-binding</keyword>
<evidence type="ECO:0000256" key="4">
    <source>
        <dbReference type="ARBA" id="ARBA00022723"/>
    </source>
</evidence>
<protein>
    <recommendedName>
        <fullName evidence="1">N(6)-L-threonylcarbamoyladenine synthase</fullName>
        <ecNumber evidence="1">2.3.1.234</ecNumber>
    </recommendedName>
</protein>
<evidence type="ECO:0000256" key="5">
    <source>
        <dbReference type="ARBA" id="ARBA00023315"/>
    </source>
</evidence>
<reference evidence="8 9" key="1">
    <citation type="submission" date="2017-06" db="EMBL/GenBank/DDBJ databases">
        <authorList>
            <person name="Kim H.J."/>
            <person name="Triplett B.A."/>
        </authorList>
    </citation>
    <scope>NUCLEOTIDE SEQUENCE [LARGE SCALE GENOMIC DNA]</scope>
    <source>
        <strain evidence="8 9">SCA</strain>
    </source>
</reference>
<comment type="catalytic activity">
    <reaction evidence="6">
        <text>L-threonylcarbamoyladenylate + adenosine(37) in tRNA = N(6)-L-threonylcarbamoyladenosine(37) in tRNA + AMP + H(+)</text>
        <dbReference type="Rhea" id="RHEA:37059"/>
        <dbReference type="Rhea" id="RHEA-COMP:10162"/>
        <dbReference type="Rhea" id="RHEA-COMP:10163"/>
        <dbReference type="ChEBI" id="CHEBI:15378"/>
        <dbReference type="ChEBI" id="CHEBI:73682"/>
        <dbReference type="ChEBI" id="CHEBI:74411"/>
        <dbReference type="ChEBI" id="CHEBI:74418"/>
        <dbReference type="ChEBI" id="CHEBI:456215"/>
        <dbReference type="EC" id="2.3.1.234"/>
    </reaction>
</comment>
<dbReference type="SUPFAM" id="SSF53067">
    <property type="entry name" value="Actin-like ATPase domain"/>
    <property type="match status" value="1"/>
</dbReference>
<keyword evidence="2" id="KW-0808">Transferase</keyword>
<dbReference type="GO" id="GO:0008033">
    <property type="term" value="P:tRNA processing"/>
    <property type="evidence" value="ECO:0007669"/>
    <property type="project" value="UniProtKB-KW"/>
</dbReference>
<keyword evidence="3" id="KW-0819">tRNA processing</keyword>
<dbReference type="PANTHER" id="PTHR11735:SF11">
    <property type="entry name" value="TRNA THREONYLCARBAMOYLADENOSINE BIOSYNTHESIS PROTEIN TSAB"/>
    <property type="match status" value="1"/>
</dbReference>
<keyword evidence="5" id="KW-0012">Acyltransferase</keyword>
<sequence length="325" mass="35751">MDKESVVLGIDTSNYTTSLAMMDLHGKLVTDERRVLSVKEGMVGLRQSEALFQHIKGLPVICKTMAEGCTPFKIVAISSAVKPRPLENSYMPVFVAAESFGSTMSTLWNLPFYEFSHQEGHIMAGLWSLGLQLNKPFMALHISGGTTEVLSIIPKKIGFEIEIIGGTSDLSAGQFIDRIGVKLNLPFPAGAHMEKIIDINNVKDINIPVSVKDTFISFSGPETFVQRRLKDDFKASDIIYSTFQSVAKSLYLLIKNSLKKYDYKDILVAGGVASNKIIKNFLEEKLQSEGLNLYFGTSKYCSDNAVGIAALGVDGYLQQNKMKLG</sequence>
<name>A0A238ZUP6_9FIRM</name>
<evidence type="ECO:0000256" key="3">
    <source>
        <dbReference type="ARBA" id="ARBA00022694"/>
    </source>
</evidence>
<dbReference type="GO" id="GO:0061711">
    <property type="term" value="F:tRNA N(6)-L-threonylcarbamoyladenine synthase activity"/>
    <property type="evidence" value="ECO:0007669"/>
    <property type="project" value="UniProtKB-EC"/>
</dbReference>
<dbReference type="InterPro" id="IPR000905">
    <property type="entry name" value="Gcp-like_dom"/>
</dbReference>